<dbReference type="EMBL" id="CP032157">
    <property type="protein sequence ID" value="AXY73695.1"/>
    <property type="molecule type" value="Genomic_DNA"/>
</dbReference>
<dbReference type="InterPro" id="IPR020459">
    <property type="entry name" value="AMP-binding"/>
</dbReference>
<dbReference type="Gene3D" id="3.40.50.980">
    <property type="match status" value="4"/>
</dbReference>
<dbReference type="Pfam" id="PF18563">
    <property type="entry name" value="TubC_N"/>
    <property type="match status" value="1"/>
</dbReference>
<dbReference type="InterPro" id="IPR020845">
    <property type="entry name" value="AMP-binding_CS"/>
</dbReference>
<dbReference type="GO" id="GO:0044550">
    <property type="term" value="P:secondary metabolite biosynthetic process"/>
    <property type="evidence" value="ECO:0007669"/>
    <property type="project" value="UniProtKB-ARBA"/>
</dbReference>
<sequence length="2283" mass="259790">MRIEEYVTDLRKKKDVIITVNNEEVKISGNKQALTTELIEEIRSRKSELLEYFNAINNRRLAATISKAAPAPHYQLSLAQRRLFFIHELDRQSLGYNQPMIVKVSGSLELDRLQLALNKLVARHEILRTSFSVVEGEAVQQVHDQVDCRIAVYDAEADDVDAVIDAFIRPFDLGKASLLRVGVIRMSDTEHILMTDTHHIIADGIAQTILVKDFMAIYHELPLPELSLQYKDYAAWQRSKPYQASLAEKRKAWIDQFAGSTPILDLPLDFPRPLKKNCTGDTIEFEIDAINTSRLRQLAEQEGTSLFTTLLSVFYILLHKITNQEDIVIGTPAAGREHQDVESMLGVFINTLPLRNYPKGDSSFREFLHQTKIRTLTCFDNQAYPYEDLINELTLERDPGRNPLFDVVFAYQNYEQSELSMTDLVLSPYRHPHTGCVFDIVLTAFEIQDRVEFNFTWRKELFTKETIQRFARYFTNIVTAVTSNIETKLSQINILPEEEHHQLLHGFNQTQVDYPVDETIATLFHKQALLTPGNTAVKMGAEAITYQQLEERSRRLAIYLQLEGVIPDTLVGVCMNRSIDMIVAIMAILRAGGAYVPIDPGYPQSRIAWMIEDGIAKGNTGKPKLILVQGHLTEAIKQIVPAAVTLVTMPCNWDGPEAAVLNAQSLPARATPENLAYLIYTSGSTGRPKGVMIEHRNVVSLLKNQTTHFDFNDKDIWTLFHSHCFDFSVWEIFGALLFGGALVIVSKETARDAKLLAQLLFDEGVTVLNQTPLAFYMLQELYVLHYTSTQIRWIIFGGEALDPARLRPWHTTFPQTRLTNMYGITETTVHVTYKAIQQEEINAGSSNIGAPLPTLSCYILDPFQNPVPLGVPGELYVGGHGLARGYLNQPQLTNGRFIQNPFPIAGQSRLYRSGDLARWLPNGNMEYLGRIDNQVKIRGFRIELGEIEMVLNEHEHITKCVVIAKEWAGNKQLIAYCVATQEEEPLDIEAVRAWLAKHLPDYMTPAFIIQIDQVPLTPNGKIDRAALLARDLVIKSQDEYVAPVTEIERVLTEIWMKVLSVPRLGTRDNFFRLGGDSIKGIRLVYEVNKASGAGINVADLYAHQTIAELSPILSQKRRQENEEREKAEAQIAAFQEWYTSVIGIDDTVEAVYPMSGVEKGMSFYTLLREKDDQNVNNIYFHEQNIYSIAFTDFSFELFTAAAKLLMEKHCTMRMIYDISNGAHLIKKQMEPELYYIDITHLSWQEQQDFGVRYRDAERVRATEFSGNTPLWRMTVVKTREHYHYLLFDMHHSVLDGWSLHAFLTELKNTYVFLATDPQYKPEKLQATYFDHIVSETMEANKPENREFWRNELANYSRLVLPPTGKEHVFVTKIYDVDLQLVKEMEATAAKLNTNFKHLCFAAYVYTISKFTYEQDFVVGIITNNRPLVPDGDKLLGCFLNAIPFRANVPYAKTWREYIQYIDRKLVEMKRYERMPFHKILEAAEEPAIHGNPLFDTTFNYIDFWIVGEMMKHGTEQEINHHTIDDMAFANDNLDVNQNTLFDFHVWATSRNFQIIMEYSTAIMENHDIERFYQYYMSVLQQFLHQVDQPMPAFSIMAQAEKERINSEFNHTAFPYPKEKNIIDLFEDQVRRTPGNKAIHFGEETMTYQQLEAQTGKIATYLVETAGIRKGDLVGIMLKRDLDLIPWIFGIMKAGAAYVPIDPNYPPQWITNIMEDAALKLVITKTPFTGKLEKAGGRSLNIDTVRETIEAWQVKELPPIKGEDLAYVIYTSGSTGKPKGVLIEHYSVVNRILWMQRAYPITEQDVLLQKTSIMFDVSVWELFWWAVAGASLVLLKPGGEKDPLEIIDTIDRHQVSAIHFVPSMLGAFLSEFDNEAYYQKLKSLRLVFASGEALKTSHVSAFADTLHRHCGSRLINLYGPTEATVDVTHYECTFTEGETSIPIGKPIDNTRMYIIDKNNQLAPIGVHGQLCIGGVGLAKGYLNNEVLTNEKFVHLPALDGERVYMTGDLARWRPNGDIEFLGRMDTQVKLRGFRIEVGEIESWLMKYEAIKEAVVTVLGEGEEKYLAAYYVSAEPLKEDDLRAWLIEKLPDYMVPFHYIHLNQIPLTLNGKVNKKALPLPDMIDQAGYEAPTGPIEEQLVAIWAEVLKLDKTTLSVKRNFFQLGGNSLLAMSIVNKINRAFGTGFTLWNFFRVPSIPALALYIQETLDAAQASAASQASDPELELATTPAGEAEDYSILGLKVMEAMQQELEKDGKLSELFADPAIRELAEKLMVKKKSLNPGD</sequence>
<dbReference type="OrthoDB" id="4317020at2"/>
<keyword evidence="4" id="KW-0597">Phosphoprotein</keyword>
<dbReference type="InterPro" id="IPR020806">
    <property type="entry name" value="PKS_PP-bd"/>
</dbReference>
<evidence type="ECO:0000313" key="7">
    <source>
        <dbReference type="Proteomes" id="UP000263900"/>
    </source>
</evidence>
<dbReference type="GO" id="GO:0031177">
    <property type="term" value="F:phosphopantetheine binding"/>
    <property type="evidence" value="ECO:0007669"/>
    <property type="project" value="InterPro"/>
</dbReference>
<dbReference type="Proteomes" id="UP000263900">
    <property type="component" value="Chromosome"/>
</dbReference>
<dbReference type="InterPro" id="IPR044894">
    <property type="entry name" value="TubC_N_sf"/>
</dbReference>
<dbReference type="CDD" id="cd19531">
    <property type="entry name" value="LCL_NRPS-like"/>
    <property type="match status" value="1"/>
</dbReference>
<proteinExistence type="inferred from homology"/>
<dbReference type="CDD" id="cd05930">
    <property type="entry name" value="A_NRPS"/>
    <property type="match status" value="1"/>
</dbReference>
<organism evidence="6 7">
    <name type="scientific">Paraflavitalea soli</name>
    <dbReference type="NCBI Taxonomy" id="2315862"/>
    <lineage>
        <taxon>Bacteria</taxon>
        <taxon>Pseudomonadati</taxon>
        <taxon>Bacteroidota</taxon>
        <taxon>Chitinophagia</taxon>
        <taxon>Chitinophagales</taxon>
        <taxon>Chitinophagaceae</taxon>
        <taxon>Paraflavitalea</taxon>
    </lineage>
</organism>
<evidence type="ECO:0000256" key="1">
    <source>
        <dbReference type="ARBA" id="ARBA00001957"/>
    </source>
</evidence>
<protein>
    <submittedName>
        <fullName evidence="6">Amino acid adenylation domain-containing protein</fullName>
    </submittedName>
</protein>
<dbReference type="Pfam" id="PF13193">
    <property type="entry name" value="AMP-binding_C"/>
    <property type="match status" value="2"/>
</dbReference>
<dbReference type="RefSeq" id="WP_119049530.1">
    <property type="nucleotide sequence ID" value="NZ_CP032157.1"/>
</dbReference>
<dbReference type="Pfam" id="PF00501">
    <property type="entry name" value="AMP-binding"/>
    <property type="match status" value="2"/>
</dbReference>
<dbReference type="InterPro" id="IPR009081">
    <property type="entry name" value="PP-bd_ACP"/>
</dbReference>
<dbReference type="KEGG" id="pseg:D3H65_06755"/>
<dbReference type="PANTHER" id="PTHR45527">
    <property type="entry name" value="NONRIBOSOMAL PEPTIDE SYNTHETASE"/>
    <property type="match status" value="1"/>
</dbReference>
<dbReference type="Gene3D" id="2.30.38.10">
    <property type="entry name" value="Luciferase, Domain 3"/>
    <property type="match status" value="2"/>
</dbReference>
<dbReference type="InterPro" id="IPR001242">
    <property type="entry name" value="Condensation_dom"/>
</dbReference>
<evidence type="ECO:0000313" key="6">
    <source>
        <dbReference type="EMBL" id="AXY73695.1"/>
    </source>
</evidence>
<dbReference type="SMART" id="SM00823">
    <property type="entry name" value="PKS_PP"/>
    <property type="match status" value="2"/>
</dbReference>
<dbReference type="Gene3D" id="1.10.10.1830">
    <property type="entry name" value="Non-ribosomal peptide synthase, adenylation domain"/>
    <property type="match status" value="1"/>
</dbReference>
<feature type="domain" description="Carrier" evidence="5">
    <location>
        <begin position="1042"/>
        <end position="1117"/>
    </location>
</feature>
<dbReference type="InterPro" id="IPR036736">
    <property type="entry name" value="ACP-like_sf"/>
</dbReference>
<dbReference type="PROSITE" id="PS50075">
    <property type="entry name" value="CARRIER"/>
    <property type="match status" value="2"/>
</dbReference>
<evidence type="ECO:0000256" key="4">
    <source>
        <dbReference type="ARBA" id="ARBA00022553"/>
    </source>
</evidence>
<dbReference type="Pfam" id="PF00668">
    <property type="entry name" value="Condensation"/>
    <property type="match status" value="2"/>
</dbReference>
<dbReference type="SUPFAM" id="SSF52777">
    <property type="entry name" value="CoA-dependent acyltransferases"/>
    <property type="match status" value="4"/>
</dbReference>
<accession>A0A3B7MQ42</accession>
<dbReference type="SUPFAM" id="SSF47336">
    <property type="entry name" value="ACP-like"/>
    <property type="match status" value="2"/>
</dbReference>
<dbReference type="FunFam" id="3.40.50.12780:FF:000012">
    <property type="entry name" value="Non-ribosomal peptide synthetase"/>
    <property type="match status" value="2"/>
</dbReference>
<name>A0A3B7MQ42_9BACT</name>
<dbReference type="PRINTS" id="PR00154">
    <property type="entry name" value="AMPBINDING"/>
</dbReference>
<dbReference type="InterPro" id="IPR045851">
    <property type="entry name" value="AMP-bd_C_sf"/>
</dbReference>
<dbReference type="GO" id="GO:0003824">
    <property type="term" value="F:catalytic activity"/>
    <property type="evidence" value="ECO:0007669"/>
    <property type="project" value="InterPro"/>
</dbReference>
<evidence type="ECO:0000256" key="3">
    <source>
        <dbReference type="ARBA" id="ARBA00022450"/>
    </source>
</evidence>
<dbReference type="Pfam" id="PF00550">
    <property type="entry name" value="PP-binding"/>
    <property type="match status" value="2"/>
</dbReference>
<dbReference type="FunFam" id="3.40.50.980:FF:000002">
    <property type="entry name" value="Enterobactin synthetase component F"/>
    <property type="match status" value="2"/>
</dbReference>
<dbReference type="NCBIfam" id="NF003417">
    <property type="entry name" value="PRK04813.1"/>
    <property type="match status" value="2"/>
</dbReference>
<dbReference type="GO" id="GO:0005829">
    <property type="term" value="C:cytosol"/>
    <property type="evidence" value="ECO:0007669"/>
    <property type="project" value="TreeGrafter"/>
</dbReference>
<dbReference type="InterPro" id="IPR025110">
    <property type="entry name" value="AMP-bd_C"/>
</dbReference>
<keyword evidence="3" id="KW-0596">Phosphopantetheine</keyword>
<dbReference type="Gene3D" id="1.10.1200.10">
    <property type="entry name" value="ACP-like"/>
    <property type="match status" value="2"/>
</dbReference>
<dbReference type="InterPro" id="IPR041464">
    <property type="entry name" value="TubC_N"/>
</dbReference>
<feature type="domain" description="Carrier" evidence="5">
    <location>
        <begin position="2129"/>
        <end position="2206"/>
    </location>
</feature>
<comment type="cofactor">
    <cofactor evidence="1">
        <name>pantetheine 4'-phosphate</name>
        <dbReference type="ChEBI" id="CHEBI:47942"/>
    </cofactor>
</comment>
<dbReference type="InterPro" id="IPR010071">
    <property type="entry name" value="AA_adenyl_dom"/>
</dbReference>
<dbReference type="InterPro" id="IPR023213">
    <property type="entry name" value="CAT-like_dom_sf"/>
</dbReference>
<dbReference type="FunFam" id="2.30.38.10:FF:000001">
    <property type="entry name" value="Non-ribosomal peptide synthetase PvdI"/>
    <property type="match status" value="1"/>
</dbReference>
<comment type="similarity">
    <text evidence="2">Belongs to the ATP-dependent AMP-binding enzyme family.</text>
</comment>
<dbReference type="GO" id="GO:0043041">
    <property type="term" value="P:amino acid activation for nonribosomal peptide biosynthetic process"/>
    <property type="evidence" value="ECO:0007669"/>
    <property type="project" value="TreeGrafter"/>
</dbReference>
<dbReference type="PANTHER" id="PTHR45527:SF14">
    <property type="entry name" value="PLIPASTATIN SYNTHASE SUBUNIT B"/>
    <property type="match status" value="1"/>
</dbReference>
<reference evidence="6 7" key="1">
    <citation type="submission" date="2018-09" db="EMBL/GenBank/DDBJ databases">
        <title>Genome sequencing of strain 6GH32-13.</title>
        <authorList>
            <person name="Weon H.-Y."/>
            <person name="Heo J."/>
            <person name="Kwon S.-W."/>
        </authorList>
    </citation>
    <scope>NUCLEOTIDE SEQUENCE [LARGE SCALE GENOMIC DNA]</scope>
    <source>
        <strain evidence="6 7">5GH32-13</strain>
    </source>
</reference>
<evidence type="ECO:0000259" key="5">
    <source>
        <dbReference type="PROSITE" id="PS50075"/>
    </source>
</evidence>
<dbReference type="FunFam" id="3.30.300.30:FF:000010">
    <property type="entry name" value="Enterobactin synthetase component F"/>
    <property type="match status" value="2"/>
</dbReference>
<dbReference type="NCBIfam" id="TIGR01733">
    <property type="entry name" value="AA-adenyl-dom"/>
    <property type="match status" value="2"/>
</dbReference>
<dbReference type="PROSITE" id="PS00455">
    <property type="entry name" value="AMP_BINDING"/>
    <property type="match status" value="2"/>
</dbReference>
<dbReference type="InterPro" id="IPR000873">
    <property type="entry name" value="AMP-dep_synth/lig_dom"/>
</dbReference>
<dbReference type="SUPFAM" id="SSF56801">
    <property type="entry name" value="Acetyl-CoA synthetase-like"/>
    <property type="match status" value="2"/>
</dbReference>
<dbReference type="Gene3D" id="3.30.300.30">
    <property type="match status" value="2"/>
</dbReference>
<keyword evidence="7" id="KW-1185">Reference proteome</keyword>
<dbReference type="Gene3D" id="3.30.559.30">
    <property type="entry name" value="Nonribosomal peptide synthetase, condensation domain"/>
    <property type="match status" value="2"/>
</dbReference>
<dbReference type="FunFam" id="1.10.1200.10:FF:000005">
    <property type="entry name" value="Nonribosomal peptide synthetase 1"/>
    <property type="match status" value="1"/>
</dbReference>
<evidence type="ECO:0000256" key="2">
    <source>
        <dbReference type="ARBA" id="ARBA00006432"/>
    </source>
</evidence>
<dbReference type="FunFam" id="3.40.50.980:FF:000001">
    <property type="entry name" value="Non-ribosomal peptide synthetase"/>
    <property type="match status" value="1"/>
</dbReference>
<dbReference type="Gene3D" id="3.30.559.10">
    <property type="entry name" value="Chloramphenicol acetyltransferase-like domain"/>
    <property type="match status" value="2"/>
</dbReference>
<gene>
    <name evidence="6" type="ORF">D3H65_06755</name>
</gene>
<dbReference type="CDD" id="cd17643">
    <property type="entry name" value="A_NRPS_Cytc1-like"/>
    <property type="match status" value="1"/>
</dbReference>